<evidence type="ECO:0000313" key="4">
    <source>
        <dbReference type="Proteomes" id="UP000195043"/>
    </source>
</evidence>
<feature type="transmembrane region" description="Helical" evidence="1">
    <location>
        <begin position="38"/>
        <end position="61"/>
    </location>
</feature>
<gene>
    <name evidence="3" type="ORF">A5886_002753</name>
</gene>
<feature type="domain" description="DUF3899" evidence="2">
    <location>
        <begin position="37"/>
        <end position="108"/>
    </location>
</feature>
<evidence type="ECO:0000313" key="3">
    <source>
        <dbReference type="EMBL" id="OTN77653.1"/>
    </source>
</evidence>
<dbReference type="EMBL" id="NGKU01000001">
    <property type="protein sequence ID" value="OTN77653.1"/>
    <property type="molecule type" value="Genomic_DNA"/>
</dbReference>
<dbReference type="InterPro" id="IPR025007">
    <property type="entry name" value="DUF3899"/>
</dbReference>
<keyword evidence="4" id="KW-1185">Reference proteome</keyword>
<reference evidence="3 4" key="1">
    <citation type="submission" date="2017-05" db="EMBL/GenBank/DDBJ databases">
        <title>The Genome Sequence of Enterococcus sp. 8G7_MSG3316.</title>
        <authorList>
            <consortium name="The Broad Institute Genomics Platform"/>
            <consortium name="The Broad Institute Genomic Center for Infectious Diseases"/>
            <person name="Earl A."/>
            <person name="Manson A."/>
            <person name="Schwartman J."/>
            <person name="Gilmore M."/>
            <person name="Abouelleil A."/>
            <person name="Cao P."/>
            <person name="Chapman S."/>
            <person name="Cusick C."/>
            <person name="Shea T."/>
            <person name="Young S."/>
            <person name="Neafsey D."/>
            <person name="Nusbaum C."/>
            <person name="Birren B."/>
        </authorList>
    </citation>
    <scope>NUCLEOTIDE SEQUENCE [LARGE SCALE GENOMIC DNA]</scope>
    <source>
        <strain evidence="3 4">8G7_MSG3316</strain>
    </source>
</reference>
<keyword evidence="1" id="KW-0812">Transmembrane</keyword>
<evidence type="ECO:0000256" key="1">
    <source>
        <dbReference type="SAM" id="Phobius"/>
    </source>
</evidence>
<feature type="transmembrane region" description="Helical" evidence="1">
    <location>
        <begin position="90"/>
        <end position="111"/>
    </location>
</feature>
<accession>A0A242AAL5</accession>
<feature type="transmembrane region" description="Helical" evidence="1">
    <location>
        <begin position="9"/>
        <end position="26"/>
    </location>
</feature>
<dbReference type="Pfam" id="PF13038">
    <property type="entry name" value="DUF3899"/>
    <property type="match status" value="1"/>
</dbReference>
<proteinExistence type="predicted"/>
<dbReference type="AlphaFoldDB" id="A0A242AAL5"/>
<dbReference type="STRING" id="1834191.A5886_002753"/>
<protein>
    <recommendedName>
        <fullName evidence="2">DUF3899 domain-containing protein</fullName>
    </recommendedName>
</protein>
<evidence type="ECO:0000259" key="2">
    <source>
        <dbReference type="Pfam" id="PF13038"/>
    </source>
</evidence>
<keyword evidence="1" id="KW-1133">Transmembrane helix</keyword>
<comment type="caution">
    <text evidence="3">The sequence shown here is derived from an EMBL/GenBank/DDBJ whole genome shotgun (WGS) entry which is preliminary data.</text>
</comment>
<organism evidence="3 4">
    <name type="scientific">Candidatus Enterococcus testudinis</name>
    <dbReference type="NCBI Taxonomy" id="1834191"/>
    <lineage>
        <taxon>Bacteria</taxon>
        <taxon>Bacillati</taxon>
        <taxon>Bacillota</taxon>
        <taxon>Bacilli</taxon>
        <taxon>Lactobacillales</taxon>
        <taxon>Enterococcaceae</taxon>
        <taxon>Enterococcus</taxon>
    </lineage>
</organism>
<name>A0A242AAL5_9ENTE</name>
<dbReference type="Proteomes" id="UP000195043">
    <property type="component" value="Unassembled WGS sequence"/>
</dbReference>
<sequence>MKININKSSGWITLFCFAASLGWLAVKNKLSFATLSDALFLWAMFFLIIGGFLWVFASGFFDHFQYSMKKAFSRNKTDYLKMSQIGKQSYAFWVWPGIFLFILSMLFLLIATS</sequence>
<keyword evidence="1" id="KW-0472">Membrane</keyword>